<dbReference type="EMBL" id="LBTH01000030">
    <property type="protein sequence ID" value="KKQ35261.1"/>
    <property type="molecule type" value="Genomic_DNA"/>
</dbReference>
<evidence type="ECO:0000256" key="7">
    <source>
        <dbReference type="SAM" id="Phobius"/>
    </source>
</evidence>
<evidence type="ECO:0000313" key="9">
    <source>
        <dbReference type="EMBL" id="KKQ35261.1"/>
    </source>
</evidence>
<keyword evidence="5" id="KW-0676">Redox-active center</keyword>
<evidence type="ECO:0000259" key="8">
    <source>
        <dbReference type="PROSITE" id="PS51352"/>
    </source>
</evidence>
<dbReference type="SUPFAM" id="SSF52833">
    <property type="entry name" value="Thioredoxin-like"/>
    <property type="match status" value="1"/>
</dbReference>
<dbReference type="InterPro" id="IPR012336">
    <property type="entry name" value="Thioredoxin-like_fold"/>
</dbReference>
<name>A0A0G0K3Q8_9BACT</name>
<dbReference type="PROSITE" id="PS51352">
    <property type="entry name" value="THIOREDOXIN_2"/>
    <property type="match status" value="1"/>
</dbReference>
<evidence type="ECO:0000256" key="4">
    <source>
        <dbReference type="ARBA" id="ARBA00023157"/>
    </source>
</evidence>
<keyword evidence="7" id="KW-0472">Membrane</keyword>
<keyword evidence="3" id="KW-0560">Oxidoreductase</keyword>
<dbReference type="InterPro" id="IPR013766">
    <property type="entry name" value="Thioredoxin_domain"/>
</dbReference>
<protein>
    <submittedName>
        <fullName evidence="9">DSBA oxidoreductase</fullName>
    </submittedName>
</protein>
<evidence type="ECO:0000256" key="6">
    <source>
        <dbReference type="SAM" id="MobiDB-lite"/>
    </source>
</evidence>
<dbReference type="PANTHER" id="PTHR13887">
    <property type="entry name" value="GLUTATHIONE S-TRANSFERASE KAPPA"/>
    <property type="match status" value="1"/>
</dbReference>
<dbReference type="AlphaFoldDB" id="A0A0G0K3Q8"/>
<evidence type="ECO:0000256" key="3">
    <source>
        <dbReference type="ARBA" id="ARBA00023002"/>
    </source>
</evidence>
<comment type="caution">
    <text evidence="9">The sequence shown here is derived from an EMBL/GenBank/DDBJ whole genome shotgun (WGS) entry which is preliminary data.</text>
</comment>
<dbReference type="Gene3D" id="3.40.30.10">
    <property type="entry name" value="Glutaredoxin"/>
    <property type="match status" value="1"/>
</dbReference>
<keyword evidence="7" id="KW-0812">Transmembrane</keyword>
<reference evidence="9 10" key="1">
    <citation type="journal article" date="2015" name="Nature">
        <title>rRNA introns, odd ribosomes, and small enigmatic genomes across a large radiation of phyla.</title>
        <authorList>
            <person name="Brown C.T."/>
            <person name="Hug L.A."/>
            <person name="Thomas B.C."/>
            <person name="Sharon I."/>
            <person name="Castelle C.J."/>
            <person name="Singh A."/>
            <person name="Wilkins M.J."/>
            <person name="Williams K.H."/>
            <person name="Banfield J.F."/>
        </authorList>
    </citation>
    <scope>NUCLEOTIDE SEQUENCE [LARGE SCALE GENOMIC DNA]</scope>
</reference>
<keyword evidence="4" id="KW-1015">Disulfide bond</keyword>
<keyword evidence="2" id="KW-0732">Signal</keyword>
<dbReference type="Proteomes" id="UP000034852">
    <property type="component" value="Unassembled WGS sequence"/>
</dbReference>
<keyword evidence="7" id="KW-1133">Transmembrane helix</keyword>
<dbReference type="GO" id="GO:0016491">
    <property type="term" value="F:oxidoreductase activity"/>
    <property type="evidence" value="ECO:0007669"/>
    <property type="project" value="UniProtKB-KW"/>
</dbReference>
<dbReference type="PANTHER" id="PTHR13887:SF14">
    <property type="entry name" value="DISULFIDE BOND FORMATION PROTEIN D"/>
    <property type="match status" value="1"/>
</dbReference>
<feature type="region of interest" description="Disordered" evidence="6">
    <location>
        <begin position="71"/>
        <end position="97"/>
    </location>
</feature>
<evidence type="ECO:0000256" key="1">
    <source>
        <dbReference type="ARBA" id="ARBA00005791"/>
    </source>
</evidence>
<dbReference type="InterPro" id="IPR036249">
    <property type="entry name" value="Thioredoxin-like_sf"/>
</dbReference>
<dbReference type="Pfam" id="PF13462">
    <property type="entry name" value="Thioredoxin_4"/>
    <property type="match status" value="1"/>
</dbReference>
<feature type="transmembrane region" description="Helical" evidence="7">
    <location>
        <begin position="32"/>
        <end position="53"/>
    </location>
</feature>
<feature type="domain" description="Thioredoxin" evidence="8">
    <location>
        <begin position="81"/>
        <end position="280"/>
    </location>
</feature>
<sequence length="283" mass="30487">MAKAKSKKAPSKKQDSKKGTIEIDINKLSVPFTIFLSTVLSTIALSLILIVGLHSINSNIKNYGVKGADTAQDSGDNNDAVVPDDTQPTTAKTSIDDDPYLGNKDKAKIAIIEFSDYECPFCKKFHQETFEQIIKNYVDTDDAIFVYRDLPLSFHEPAATKEAIAAECVQELGDNEKYFKFGRSVYDSTESNGAGLDDAKLSELAGAAGVDENKFKECLASGKFDEEIKNDSTAAQNASINGTPGFVVGVLNDDGSVDGQIVSGAQPYSVFESAIKAQLEKAN</sequence>
<accession>A0A0G0K3Q8</accession>
<proteinExistence type="inferred from homology"/>
<evidence type="ECO:0000256" key="2">
    <source>
        <dbReference type="ARBA" id="ARBA00022729"/>
    </source>
</evidence>
<gene>
    <name evidence="9" type="ORF">US52_C0030G0013</name>
</gene>
<organism evidence="9 10">
    <name type="scientific">candidate division WS6 bacterium GW2011_GWA2_37_6</name>
    <dbReference type="NCBI Taxonomy" id="1619087"/>
    <lineage>
        <taxon>Bacteria</taxon>
        <taxon>Candidatus Dojkabacteria</taxon>
    </lineage>
</organism>
<evidence type="ECO:0000256" key="5">
    <source>
        <dbReference type="ARBA" id="ARBA00023284"/>
    </source>
</evidence>
<dbReference type="PATRIC" id="fig|1619087.5.peg.399"/>
<comment type="similarity">
    <text evidence="1">Belongs to the thioredoxin family. DsbA subfamily.</text>
</comment>
<evidence type="ECO:0000313" key="10">
    <source>
        <dbReference type="Proteomes" id="UP000034852"/>
    </source>
</evidence>